<sequence length="136" mass="14205">MRAEAIGTEEQELDVTFSELVQKLQKDYGLEAALVVTTDGLVVDAATASGTEIDAEAIAANAVSGLLMLEALGQEFASTPRQAIIEFDRHLVLVAPLDQDTALVLVAAGSANLGRLRLAVRRLGTLTSEATPSVSA</sequence>
<evidence type="ECO:0000313" key="2">
    <source>
        <dbReference type="EMBL" id="HEF64772.1"/>
    </source>
</evidence>
<dbReference type="Pfam" id="PF03259">
    <property type="entry name" value="Robl_LC7"/>
    <property type="match status" value="1"/>
</dbReference>
<dbReference type="Gene3D" id="3.30.450.30">
    <property type="entry name" value="Dynein light chain 2a, cytoplasmic"/>
    <property type="match status" value="1"/>
</dbReference>
<feature type="domain" description="Roadblock/LAMTOR2" evidence="1">
    <location>
        <begin position="17"/>
        <end position="107"/>
    </location>
</feature>
<name>A0A7C1FS83_THERO</name>
<dbReference type="AlphaFoldDB" id="A0A7C1FS83"/>
<organism evidence="2">
    <name type="scientific">Thermomicrobium roseum</name>
    <dbReference type="NCBI Taxonomy" id="500"/>
    <lineage>
        <taxon>Bacteria</taxon>
        <taxon>Pseudomonadati</taxon>
        <taxon>Thermomicrobiota</taxon>
        <taxon>Thermomicrobia</taxon>
        <taxon>Thermomicrobiales</taxon>
        <taxon>Thermomicrobiaceae</taxon>
        <taxon>Thermomicrobium</taxon>
    </lineage>
</organism>
<dbReference type="EMBL" id="DSJL01000009">
    <property type="protein sequence ID" value="HEF64772.1"/>
    <property type="molecule type" value="Genomic_DNA"/>
</dbReference>
<evidence type="ECO:0000259" key="1">
    <source>
        <dbReference type="SMART" id="SM00960"/>
    </source>
</evidence>
<dbReference type="SUPFAM" id="SSF103196">
    <property type="entry name" value="Roadblock/LC7 domain"/>
    <property type="match status" value="1"/>
</dbReference>
<gene>
    <name evidence="2" type="ORF">ENP47_04110</name>
</gene>
<reference evidence="2" key="1">
    <citation type="journal article" date="2020" name="mSystems">
        <title>Genome- and Community-Level Interaction Insights into Carbon Utilization and Element Cycling Functions of Hydrothermarchaeota in Hydrothermal Sediment.</title>
        <authorList>
            <person name="Zhou Z."/>
            <person name="Liu Y."/>
            <person name="Xu W."/>
            <person name="Pan J."/>
            <person name="Luo Z.H."/>
            <person name="Li M."/>
        </authorList>
    </citation>
    <scope>NUCLEOTIDE SEQUENCE [LARGE SCALE GENOMIC DNA]</scope>
    <source>
        <strain evidence="2">SpSt-222</strain>
    </source>
</reference>
<dbReference type="SMART" id="SM00960">
    <property type="entry name" value="Robl_LC7"/>
    <property type="match status" value="1"/>
</dbReference>
<comment type="caution">
    <text evidence="2">The sequence shown here is derived from an EMBL/GenBank/DDBJ whole genome shotgun (WGS) entry which is preliminary data.</text>
</comment>
<protein>
    <submittedName>
        <fullName evidence="2">Roadblock/LC7 domain-containing protein</fullName>
    </submittedName>
</protein>
<proteinExistence type="predicted"/>
<accession>A0A7C1FS83</accession>
<dbReference type="InterPro" id="IPR004942">
    <property type="entry name" value="Roadblock/LAMTOR2_dom"/>
</dbReference>